<keyword evidence="9" id="KW-1185">Reference proteome</keyword>
<evidence type="ECO:0000256" key="3">
    <source>
        <dbReference type="ARBA" id="ARBA00022723"/>
    </source>
</evidence>
<keyword evidence="4" id="KW-0249">Electron transport</keyword>
<keyword evidence="1" id="KW-0813">Transport</keyword>
<organism evidence="8 9">
    <name type="scientific">Candidatus Methylomirabilis limnetica</name>
    <dbReference type="NCBI Taxonomy" id="2033718"/>
    <lineage>
        <taxon>Bacteria</taxon>
        <taxon>Candidatus Methylomirabilota</taxon>
        <taxon>Candidatus Methylomirabilia</taxon>
        <taxon>Candidatus Methylomirabilales</taxon>
        <taxon>Candidatus Methylomirabilaceae</taxon>
        <taxon>Candidatus Methylomirabilis</taxon>
    </lineage>
</organism>
<feature type="domain" description="4Fe-4S ferredoxin-type" evidence="7">
    <location>
        <begin position="44"/>
        <end position="75"/>
    </location>
</feature>
<dbReference type="Gene3D" id="3.30.70.20">
    <property type="match status" value="2"/>
</dbReference>
<evidence type="ECO:0000256" key="2">
    <source>
        <dbReference type="ARBA" id="ARBA00022485"/>
    </source>
</evidence>
<keyword evidence="5" id="KW-0408">Iron</keyword>
<dbReference type="AlphaFoldDB" id="A0A2T4TYL9"/>
<evidence type="ECO:0000313" key="9">
    <source>
        <dbReference type="Proteomes" id="UP000241436"/>
    </source>
</evidence>
<dbReference type="Pfam" id="PF12800">
    <property type="entry name" value="Fer4_4"/>
    <property type="match status" value="1"/>
</dbReference>
<comment type="caution">
    <text evidence="8">The sequence shown here is derived from an EMBL/GenBank/DDBJ whole genome shotgun (WGS) entry which is preliminary data.</text>
</comment>
<feature type="domain" description="4Fe-4S ferredoxin-type" evidence="7">
    <location>
        <begin position="77"/>
        <end position="106"/>
    </location>
</feature>
<protein>
    <submittedName>
        <fullName evidence="8">(Fe-S)-binding protein</fullName>
    </submittedName>
</protein>
<reference evidence="9" key="2">
    <citation type="journal article" date="2018" name="Environ. Microbiol.">
        <title>Bloom of a denitrifying methanotroph, 'Candidatus Methylomirabilis limnetica', in a deep stratified lake.</title>
        <authorList>
            <person name="Graf J.S."/>
            <person name="Mayr M.J."/>
            <person name="Marchant H.K."/>
            <person name="Tienken D."/>
            <person name="Hach P.F."/>
            <person name="Brand A."/>
            <person name="Schubert C.J."/>
            <person name="Kuypers M.M."/>
            <person name="Milucka J."/>
        </authorList>
    </citation>
    <scope>NUCLEOTIDE SEQUENCE [LARGE SCALE GENOMIC DNA]</scope>
    <source>
        <strain evidence="9">Zug</strain>
    </source>
</reference>
<evidence type="ECO:0000256" key="1">
    <source>
        <dbReference type="ARBA" id="ARBA00022448"/>
    </source>
</evidence>
<dbReference type="CDD" id="cd10550">
    <property type="entry name" value="DMSOR_beta_like"/>
    <property type="match status" value="1"/>
</dbReference>
<keyword evidence="6" id="KW-0411">Iron-sulfur</keyword>
<dbReference type="EMBL" id="NVQC01000017">
    <property type="protein sequence ID" value="PTL36207.1"/>
    <property type="molecule type" value="Genomic_DNA"/>
</dbReference>
<gene>
    <name evidence="8" type="ORF">CLG94_05995</name>
</gene>
<reference evidence="8 9" key="1">
    <citation type="submission" date="2017-09" db="EMBL/GenBank/DDBJ databases">
        <title>Bloom of a denitrifying methanotroph, Candidatus Methylomirabilis limnetica, in a deep stratified lake.</title>
        <authorList>
            <person name="Graf J.S."/>
            <person name="Marchant H.K."/>
            <person name="Tienken D."/>
            <person name="Hach P.F."/>
            <person name="Brand A."/>
            <person name="Schubert C.J."/>
            <person name="Kuypers M.M."/>
            <person name="Milucka J."/>
        </authorList>
    </citation>
    <scope>NUCLEOTIDE SEQUENCE [LARGE SCALE GENOMIC DNA]</scope>
    <source>
        <strain evidence="8 9">Zug</strain>
    </source>
</reference>
<proteinExistence type="predicted"/>
<dbReference type="Proteomes" id="UP000241436">
    <property type="component" value="Unassembled WGS sequence"/>
</dbReference>
<evidence type="ECO:0000259" key="7">
    <source>
        <dbReference type="PROSITE" id="PS51379"/>
    </source>
</evidence>
<name>A0A2T4TYL9_9BACT</name>
<dbReference type="PROSITE" id="PS00198">
    <property type="entry name" value="4FE4S_FER_1"/>
    <property type="match status" value="1"/>
</dbReference>
<evidence type="ECO:0000256" key="4">
    <source>
        <dbReference type="ARBA" id="ARBA00022982"/>
    </source>
</evidence>
<dbReference type="PANTHER" id="PTHR42859">
    <property type="entry name" value="OXIDOREDUCTASE"/>
    <property type="match status" value="1"/>
</dbReference>
<evidence type="ECO:0000256" key="6">
    <source>
        <dbReference type="ARBA" id="ARBA00023014"/>
    </source>
</evidence>
<dbReference type="PROSITE" id="PS51379">
    <property type="entry name" value="4FE4S_FER_2"/>
    <property type="match status" value="3"/>
</dbReference>
<keyword evidence="2" id="KW-0004">4Fe-4S</keyword>
<dbReference type="InterPro" id="IPR050294">
    <property type="entry name" value="RnfB_subfamily"/>
</dbReference>
<dbReference type="OrthoDB" id="9779457at2"/>
<accession>A0A2T4TYL9</accession>
<dbReference type="RefSeq" id="WP_107561954.1">
    <property type="nucleotide sequence ID" value="NZ_NVQC01000017.1"/>
</dbReference>
<dbReference type="SUPFAM" id="SSF54862">
    <property type="entry name" value="4Fe-4S ferredoxins"/>
    <property type="match status" value="1"/>
</dbReference>
<dbReference type="PANTHER" id="PTHR42859:SF10">
    <property type="entry name" value="DIMETHYLSULFOXIDE REDUCTASE CHAIN B"/>
    <property type="match status" value="1"/>
</dbReference>
<dbReference type="GO" id="GO:0046872">
    <property type="term" value="F:metal ion binding"/>
    <property type="evidence" value="ECO:0007669"/>
    <property type="project" value="UniProtKB-KW"/>
</dbReference>
<evidence type="ECO:0000256" key="5">
    <source>
        <dbReference type="ARBA" id="ARBA00023004"/>
    </source>
</evidence>
<dbReference type="InterPro" id="IPR017900">
    <property type="entry name" value="4Fe4S_Fe_S_CS"/>
</dbReference>
<dbReference type="Pfam" id="PF13247">
    <property type="entry name" value="Fer4_11"/>
    <property type="match status" value="1"/>
</dbReference>
<sequence>MAKVLSIIPERCTACRACELACSVKHYGEFNPSRSRIKVSIFLEEAVYIPTACTQCSEAWCAKICPTTAILRNDDYMAYYVVDNKCVGCKMCVLACPFGAIELYADHGKAEKCDLCLSIDGDPECVKFCTPKALLFTDEDAGPKAKQAATALRMKEVYKEMAG</sequence>
<dbReference type="InterPro" id="IPR017896">
    <property type="entry name" value="4Fe4S_Fe-S-bd"/>
</dbReference>
<feature type="domain" description="4Fe-4S ferredoxin-type" evidence="7">
    <location>
        <begin position="3"/>
        <end position="33"/>
    </location>
</feature>
<evidence type="ECO:0000313" key="8">
    <source>
        <dbReference type="EMBL" id="PTL36207.1"/>
    </source>
</evidence>
<dbReference type="GO" id="GO:0051539">
    <property type="term" value="F:4 iron, 4 sulfur cluster binding"/>
    <property type="evidence" value="ECO:0007669"/>
    <property type="project" value="UniProtKB-KW"/>
</dbReference>
<keyword evidence="3" id="KW-0479">Metal-binding</keyword>